<gene>
    <name evidence="1" type="ORF">Y900_004025</name>
</gene>
<accession>A0A064CH81</accession>
<dbReference type="OrthoDB" id="4734201at2"/>
<name>A0A064CH81_9MYCO</name>
<reference evidence="1" key="1">
    <citation type="submission" date="2014-05" db="EMBL/GenBank/DDBJ databases">
        <title>Genome sequence of Mycobacterium aromaticivorans strain JS19b1T (= DSM 45407T).</title>
        <authorList>
            <person name="Kwak Y."/>
            <person name="Park G.-S."/>
            <person name="Li Q.X."/>
            <person name="Lee S.-E."/>
            <person name="Shin J.-H."/>
        </authorList>
    </citation>
    <scope>NUCLEOTIDE SEQUENCE [LARGE SCALE GENOMIC DNA]</scope>
    <source>
        <strain evidence="1">JS19b1</strain>
    </source>
</reference>
<proteinExistence type="predicted"/>
<organism evidence="1 2">
    <name type="scientific">Mycolicibacterium aromaticivorans JS19b1 = JCM 16368</name>
    <dbReference type="NCBI Taxonomy" id="1440774"/>
    <lineage>
        <taxon>Bacteria</taxon>
        <taxon>Bacillati</taxon>
        <taxon>Actinomycetota</taxon>
        <taxon>Actinomycetes</taxon>
        <taxon>Mycobacteriales</taxon>
        <taxon>Mycobacteriaceae</taxon>
        <taxon>Mycolicibacterium</taxon>
    </lineage>
</organism>
<protein>
    <submittedName>
        <fullName evidence="1">Uncharacterized protein</fullName>
    </submittedName>
</protein>
<dbReference type="RefSeq" id="WP_051659869.1">
    <property type="nucleotide sequence ID" value="NZ_JALN02000001.1"/>
</dbReference>
<evidence type="ECO:0000313" key="2">
    <source>
        <dbReference type="Proteomes" id="UP000022835"/>
    </source>
</evidence>
<sequence length="171" mass="18299">MTIDTLPSRPLSTDVATTRSRSIELTRAGWGLALLVAPRAVMETVHRIEVDTKSVVVARILGARHLTQALLSGWRPSPEVLAMGVWVDAVHAMTAVGLAAVDRSRARAGLTDAAAATVWAGAGYHDLSQRSATPPSHQRVRDRLARIVLGVVPGGAFLLSQVRADRNSSRR</sequence>
<dbReference type="eggNOG" id="ENOG50328Z4">
    <property type="taxonomic scope" value="Bacteria"/>
</dbReference>
<dbReference type="STRING" id="1440774.Y900_004025"/>
<dbReference type="Proteomes" id="UP000022835">
    <property type="component" value="Unassembled WGS sequence"/>
</dbReference>
<keyword evidence="2" id="KW-1185">Reference proteome</keyword>
<evidence type="ECO:0000313" key="1">
    <source>
        <dbReference type="EMBL" id="KDE98132.1"/>
    </source>
</evidence>
<dbReference type="AlphaFoldDB" id="A0A064CH81"/>
<comment type="caution">
    <text evidence="1">The sequence shown here is derived from an EMBL/GenBank/DDBJ whole genome shotgun (WGS) entry which is preliminary data.</text>
</comment>
<dbReference type="EMBL" id="JALN02000001">
    <property type="protein sequence ID" value="KDE98132.1"/>
    <property type="molecule type" value="Genomic_DNA"/>
</dbReference>